<evidence type="ECO:0000313" key="3">
    <source>
        <dbReference type="Proteomes" id="UP000784294"/>
    </source>
</evidence>
<dbReference type="AlphaFoldDB" id="A0A448X596"/>
<dbReference type="InterPro" id="IPR050437">
    <property type="entry name" value="Ribos_protein_bS1-like"/>
</dbReference>
<dbReference type="GO" id="GO:0006139">
    <property type="term" value="P:nucleobase-containing compound metabolic process"/>
    <property type="evidence" value="ECO:0007669"/>
    <property type="project" value="InterPro"/>
</dbReference>
<dbReference type="GO" id="GO:0003729">
    <property type="term" value="F:mRNA binding"/>
    <property type="evidence" value="ECO:0007669"/>
    <property type="project" value="TreeGrafter"/>
</dbReference>
<comment type="caution">
    <text evidence="2">The sequence shown here is derived from an EMBL/GenBank/DDBJ whole genome shotgun (WGS) entry which is preliminary data.</text>
</comment>
<dbReference type="Pfam" id="PF16921">
    <property type="entry name" value="Tex_YqgF"/>
    <property type="match status" value="2"/>
</dbReference>
<protein>
    <recommendedName>
        <fullName evidence="1">Tex protein YqgF-like domain-containing protein</fullName>
    </recommendedName>
</protein>
<dbReference type="Gene3D" id="3.30.420.140">
    <property type="entry name" value="YqgF/RNase H-like domain"/>
    <property type="match status" value="1"/>
</dbReference>
<dbReference type="OrthoDB" id="995477at2759"/>
<keyword evidence="3" id="KW-1185">Reference proteome</keyword>
<name>A0A448X596_9PLAT</name>
<dbReference type="GO" id="GO:0003735">
    <property type="term" value="F:structural constituent of ribosome"/>
    <property type="evidence" value="ECO:0007669"/>
    <property type="project" value="TreeGrafter"/>
</dbReference>
<dbReference type="EMBL" id="CAAALY010095142">
    <property type="protein sequence ID" value="VEL28448.1"/>
    <property type="molecule type" value="Genomic_DNA"/>
</dbReference>
<organism evidence="2 3">
    <name type="scientific">Protopolystoma xenopodis</name>
    <dbReference type="NCBI Taxonomy" id="117903"/>
    <lineage>
        <taxon>Eukaryota</taxon>
        <taxon>Metazoa</taxon>
        <taxon>Spiralia</taxon>
        <taxon>Lophotrochozoa</taxon>
        <taxon>Platyhelminthes</taxon>
        <taxon>Monogenea</taxon>
        <taxon>Polyopisthocotylea</taxon>
        <taxon>Polystomatidea</taxon>
        <taxon>Polystomatidae</taxon>
        <taxon>Protopolystoma</taxon>
    </lineage>
</organism>
<dbReference type="Proteomes" id="UP000784294">
    <property type="component" value="Unassembled WGS sequence"/>
</dbReference>
<reference evidence="2" key="1">
    <citation type="submission" date="2018-11" db="EMBL/GenBank/DDBJ databases">
        <authorList>
            <consortium name="Pathogen Informatics"/>
        </authorList>
    </citation>
    <scope>NUCLEOTIDE SEQUENCE</scope>
</reference>
<gene>
    <name evidence="2" type="ORF">PXEA_LOCUS21888</name>
</gene>
<accession>A0A448X596</accession>
<dbReference type="SUPFAM" id="SSF53098">
    <property type="entry name" value="Ribonuclease H-like"/>
    <property type="match status" value="2"/>
</dbReference>
<dbReference type="PANTHER" id="PTHR10724:SF10">
    <property type="entry name" value="S1 RNA-BINDING DOMAIN-CONTAINING PROTEIN 1"/>
    <property type="match status" value="1"/>
</dbReference>
<sequence>MAAQDISIEVFKDNLRHLLMASPLRQVDTFKSLTSNSLGFKEPAKDVTSQYNVLSSESIFSSIAAAPGDRLPCLGLDPGYRNGCKWAVCDAHGDLIKAGVIFPNSENRQLQDSSYYKGYSNENIHWSSKRDLNLEEMLCTMRRHWMAIVGNLLARQALSNGFFISPSYSVTTIALGNGIGSRPTSKWLSSSIKQGLFCPLEVRFTIVSEAGASIYSALPLADRELPDVDVSLRGAVSLARRLQDPLAELVKIPPQHLGVGQYQHDLPQK</sequence>
<proteinExistence type="predicted"/>
<dbReference type="InterPro" id="IPR012337">
    <property type="entry name" value="RNaseH-like_sf"/>
</dbReference>
<evidence type="ECO:0000313" key="2">
    <source>
        <dbReference type="EMBL" id="VEL28448.1"/>
    </source>
</evidence>
<dbReference type="PANTHER" id="PTHR10724">
    <property type="entry name" value="30S RIBOSOMAL PROTEIN S1"/>
    <property type="match status" value="1"/>
</dbReference>
<feature type="domain" description="Tex protein YqgF-like" evidence="1">
    <location>
        <begin position="167"/>
        <end position="243"/>
    </location>
</feature>
<dbReference type="InterPro" id="IPR032639">
    <property type="entry name" value="Tex_YqgF"/>
</dbReference>
<evidence type="ECO:0000259" key="1">
    <source>
        <dbReference type="Pfam" id="PF16921"/>
    </source>
</evidence>
<dbReference type="InterPro" id="IPR037027">
    <property type="entry name" value="YqgF/RNaseH-like_dom_sf"/>
</dbReference>
<dbReference type="GO" id="GO:0006412">
    <property type="term" value="P:translation"/>
    <property type="evidence" value="ECO:0007669"/>
    <property type="project" value="TreeGrafter"/>
</dbReference>
<feature type="domain" description="Tex protein YqgF-like" evidence="1">
    <location>
        <begin position="73"/>
        <end position="113"/>
    </location>
</feature>